<feature type="compositionally biased region" description="Low complexity" evidence="1">
    <location>
        <begin position="54"/>
        <end position="68"/>
    </location>
</feature>
<sequence>MSAPTPVQVADWRKKLHAHTMRDGKCPVCKKPHRCRPWADAFADLLAHGELPETTPARTTGGTPTAASTKEEAP</sequence>
<dbReference type="AlphaFoldDB" id="A0A1C3NEF7"/>
<evidence type="ECO:0000256" key="1">
    <source>
        <dbReference type="SAM" id="MobiDB-lite"/>
    </source>
</evidence>
<feature type="region of interest" description="Disordered" evidence="1">
    <location>
        <begin position="49"/>
        <end position="74"/>
    </location>
</feature>
<proteinExistence type="predicted"/>
<name>A0A1C3NEF7_9ACTN</name>
<organism evidence="2 3">
    <name type="scientific">Micromonospora krabiensis</name>
    <dbReference type="NCBI Taxonomy" id="307121"/>
    <lineage>
        <taxon>Bacteria</taxon>
        <taxon>Bacillati</taxon>
        <taxon>Actinomycetota</taxon>
        <taxon>Actinomycetes</taxon>
        <taxon>Micromonosporales</taxon>
        <taxon>Micromonosporaceae</taxon>
        <taxon>Micromonospora</taxon>
    </lineage>
</organism>
<keyword evidence="3" id="KW-1185">Reference proteome</keyword>
<dbReference type="Proteomes" id="UP000199393">
    <property type="component" value="Chromosome I"/>
</dbReference>
<evidence type="ECO:0000313" key="3">
    <source>
        <dbReference type="Proteomes" id="UP000199393"/>
    </source>
</evidence>
<dbReference type="EMBL" id="LT598496">
    <property type="protein sequence ID" value="SBV30929.1"/>
    <property type="molecule type" value="Genomic_DNA"/>
</dbReference>
<protein>
    <submittedName>
        <fullName evidence="2">Uncharacterized protein</fullName>
    </submittedName>
</protein>
<accession>A0A1C3NEF7</accession>
<dbReference type="STRING" id="307121.GA0070620_6536"/>
<evidence type="ECO:0000313" key="2">
    <source>
        <dbReference type="EMBL" id="SBV30929.1"/>
    </source>
</evidence>
<gene>
    <name evidence="2" type="ORF">GA0070620_6536</name>
</gene>
<reference evidence="3" key="1">
    <citation type="submission" date="2016-06" db="EMBL/GenBank/DDBJ databases">
        <authorList>
            <person name="Varghese N."/>
        </authorList>
    </citation>
    <scope>NUCLEOTIDE SEQUENCE [LARGE SCALE GENOMIC DNA]</scope>
    <source>
        <strain evidence="3">DSM 45344</strain>
    </source>
</reference>